<proteinExistence type="predicted"/>
<evidence type="ECO:0000313" key="1">
    <source>
        <dbReference type="EMBL" id="CAD9142687.1"/>
    </source>
</evidence>
<organism evidence="1">
    <name type="scientific">Neobodo designis</name>
    <name type="common">Flagellated protozoan</name>
    <name type="synonym">Bodo designis</name>
    <dbReference type="NCBI Taxonomy" id="312471"/>
    <lineage>
        <taxon>Eukaryota</taxon>
        <taxon>Discoba</taxon>
        <taxon>Euglenozoa</taxon>
        <taxon>Kinetoplastea</taxon>
        <taxon>Metakinetoplastina</taxon>
        <taxon>Neobodonida</taxon>
        <taxon>Neobodo</taxon>
    </lineage>
</organism>
<protein>
    <submittedName>
        <fullName evidence="1">Uncharacterized protein</fullName>
    </submittedName>
</protein>
<dbReference type="EMBL" id="HBGF01042630">
    <property type="protein sequence ID" value="CAD9142687.1"/>
    <property type="molecule type" value="Transcribed_RNA"/>
</dbReference>
<dbReference type="AlphaFoldDB" id="A0A7S1QLW3"/>
<reference evidence="1" key="1">
    <citation type="submission" date="2021-01" db="EMBL/GenBank/DDBJ databases">
        <authorList>
            <person name="Corre E."/>
            <person name="Pelletier E."/>
            <person name="Niang G."/>
            <person name="Scheremetjew M."/>
            <person name="Finn R."/>
            <person name="Kale V."/>
            <person name="Holt S."/>
            <person name="Cochrane G."/>
            <person name="Meng A."/>
            <person name="Brown T."/>
            <person name="Cohen L."/>
        </authorList>
    </citation>
    <scope>NUCLEOTIDE SEQUENCE</scope>
    <source>
        <strain evidence="1">CCAP 1951/1</strain>
    </source>
</reference>
<name>A0A7S1QLW3_NEODS</name>
<gene>
    <name evidence="1" type="ORF">NDES1114_LOCUS28529</name>
</gene>
<sequence length="135" mass="14249">MLGAWDAYCVAAVEEELRKKRAMVAHVTDALVQLRLAEHDRAADIRGRSLAATIAGPNSAQARRERAVAPRRAALTSAVSSQVQSLIRKLRMLGGDRAVAAAEAKAKEAVAAKVKETSRVTELPSDVPTAPVAAA</sequence>
<accession>A0A7S1QLW3</accession>